<name>A0A6P5IUG0_PHACI</name>
<reference evidence="9" key="1">
    <citation type="submission" date="2025-08" db="UniProtKB">
        <authorList>
            <consortium name="RefSeq"/>
        </authorList>
    </citation>
    <scope>IDENTIFICATION</scope>
    <source>
        <tissue evidence="9">Spleen</tissue>
    </source>
</reference>
<evidence type="ECO:0000256" key="5">
    <source>
        <dbReference type="SAM" id="MobiDB-lite"/>
    </source>
</evidence>
<proteinExistence type="predicted"/>
<dbReference type="AlphaFoldDB" id="A0A6P5IUG0"/>
<evidence type="ECO:0000259" key="7">
    <source>
        <dbReference type="Pfam" id="PF15670"/>
    </source>
</evidence>
<evidence type="ECO:0000256" key="3">
    <source>
        <dbReference type="ARBA" id="ARBA00022989"/>
    </source>
</evidence>
<dbReference type="PANTHER" id="PTHR34834">
    <property type="entry name" value="SPERMATID MATURATION PROTEIN 1"/>
    <property type="match status" value="1"/>
</dbReference>
<dbReference type="Proteomes" id="UP000515140">
    <property type="component" value="Unplaced"/>
</dbReference>
<dbReference type="KEGG" id="pcw:110194315"/>
<dbReference type="GeneID" id="110194315"/>
<dbReference type="GO" id="GO:0007291">
    <property type="term" value="P:sperm individualization"/>
    <property type="evidence" value="ECO:0007669"/>
    <property type="project" value="TreeGrafter"/>
</dbReference>
<dbReference type="InParanoid" id="A0A6P5IUG0"/>
<feature type="domain" description="Spermatid maturation protein 1 N-terminal" evidence="7">
    <location>
        <begin position="7"/>
        <end position="68"/>
    </location>
</feature>
<dbReference type="PANTHER" id="PTHR34834:SF1">
    <property type="entry name" value="SPERMATID MATURATION PROTEIN 1"/>
    <property type="match status" value="1"/>
</dbReference>
<keyword evidence="8" id="KW-1185">Reference proteome</keyword>
<comment type="subcellular location">
    <subcellularLocation>
        <location evidence="1">Membrane</location>
        <topology evidence="1">Single-pass membrane protein</topology>
    </subcellularLocation>
</comment>
<keyword evidence="3 6" id="KW-1133">Transmembrane helix</keyword>
<evidence type="ECO:0000313" key="9">
    <source>
        <dbReference type="RefSeq" id="XP_020822194.1"/>
    </source>
</evidence>
<organism evidence="8 9">
    <name type="scientific">Phascolarctos cinereus</name>
    <name type="common">Koala</name>
    <dbReference type="NCBI Taxonomy" id="38626"/>
    <lineage>
        <taxon>Eukaryota</taxon>
        <taxon>Metazoa</taxon>
        <taxon>Chordata</taxon>
        <taxon>Craniata</taxon>
        <taxon>Vertebrata</taxon>
        <taxon>Euteleostomi</taxon>
        <taxon>Mammalia</taxon>
        <taxon>Metatheria</taxon>
        <taxon>Diprotodontia</taxon>
        <taxon>Phascolarctidae</taxon>
        <taxon>Phascolarctos</taxon>
    </lineage>
</organism>
<feature type="region of interest" description="Disordered" evidence="5">
    <location>
        <begin position="179"/>
        <end position="210"/>
    </location>
</feature>
<evidence type="ECO:0000256" key="1">
    <source>
        <dbReference type="ARBA" id="ARBA00004167"/>
    </source>
</evidence>
<protein>
    <submittedName>
        <fullName evidence="9">Spermatid maturation protein 1-like isoform X1</fullName>
    </submittedName>
</protein>
<dbReference type="GO" id="GO:0030317">
    <property type="term" value="P:flagellated sperm motility"/>
    <property type="evidence" value="ECO:0007669"/>
    <property type="project" value="TreeGrafter"/>
</dbReference>
<dbReference type="RefSeq" id="XP_020822194.1">
    <property type="nucleotide sequence ID" value="XM_020966535.1"/>
</dbReference>
<evidence type="ECO:0000256" key="6">
    <source>
        <dbReference type="SAM" id="Phobius"/>
    </source>
</evidence>
<sequence length="349" mass="39469">MGDTFQQGTHSCSGPGPEDCQNLGEYILLFLGFIIFINIGINVVTLLQYRFQGSLNQIFHKFFQEDNMLELAPIIPKNLLIHRPPALKQRWRPPVYQDSPVCRNPPNCQNPTVCWKVPVCQNHSVCRNPAASENSADCRNPTVCQNPEVCDLCTMDSVTLDLTPPGSCHRHSVFSPERNQCPDARLPNGDDNVSQYRHPGNSPDNCQYDRNSPRPQAYLKGLSACLPFSGFRFQQYLGRSAKRVEAKAKMEFEACVYPINPSTHNAETQSCKESTEPGMYGYSPQYLHRVTVSPLSCNPMPSTNHVMYNGWKKKRHVSSRGVDSLPHACPPDCLEKPSQDWVYYSLEEW</sequence>
<keyword evidence="4 6" id="KW-0472">Membrane</keyword>
<accession>A0A6P5IUG0</accession>
<dbReference type="Pfam" id="PF15670">
    <property type="entry name" value="Spem1"/>
    <property type="match status" value="1"/>
</dbReference>
<gene>
    <name evidence="9" type="primary">LOC110194315</name>
</gene>
<dbReference type="InterPro" id="IPR031368">
    <property type="entry name" value="SPEM1_N"/>
</dbReference>
<evidence type="ECO:0000313" key="8">
    <source>
        <dbReference type="Proteomes" id="UP000515140"/>
    </source>
</evidence>
<dbReference type="GO" id="GO:0005737">
    <property type="term" value="C:cytoplasm"/>
    <property type="evidence" value="ECO:0007669"/>
    <property type="project" value="TreeGrafter"/>
</dbReference>
<evidence type="ECO:0000256" key="2">
    <source>
        <dbReference type="ARBA" id="ARBA00022692"/>
    </source>
</evidence>
<evidence type="ECO:0000256" key="4">
    <source>
        <dbReference type="ARBA" id="ARBA00023136"/>
    </source>
</evidence>
<keyword evidence="2 6" id="KW-0812">Transmembrane</keyword>
<dbReference type="FunCoup" id="A0A6P5IUG0">
    <property type="interactions" value="36"/>
</dbReference>
<dbReference type="GO" id="GO:0016020">
    <property type="term" value="C:membrane"/>
    <property type="evidence" value="ECO:0007669"/>
    <property type="project" value="UniProtKB-SubCell"/>
</dbReference>
<feature type="transmembrane region" description="Helical" evidence="6">
    <location>
        <begin position="26"/>
        <end position="47"/>
    </location>
</feature>